<dbReference type="EMBL" id="JAVIKH010000031">
    <property type="protein sequence ID" value="MDX8337334.1"/>
    <property type="molecule type" value="Genomic_DNA"/>
</dbReference>
<dbReference type="Proteomes" id="UP001279681">
    <property type="component" value="Unassembled WGS sequence"/>
</dbReference>
<evidence type="ECO:0000256" key="1">
    <source>
        <dbReference type="ARBA" id="ARBA00004496"/>
    </source>
</evidence>
<dbReference type="PANTHER" id="PTHR33677:SF4">
    <property type="entry name" value="COPPER-SENSING TRANSCRIPTIONAL REPRESSOR CSOR"/>
    <property type="match status" value="1"/>
</dbReference>
<comment type="subcellular location">
    <subcellularLocation>
        <location evidence="1">Cytoplasm</location>
    </subcellularLocation>
</comment>
<comment type="subunit">
    <text evidence="2">Homodimer.</text>
</comment>
<comment type="caution">
    <text evidence="7">The sequence shown here is derived from an EMBL/GenBank/DDBJ whole genome shotgun (WGS) entry which is preliminary data.</text>
</comment>
<dbReference type="CDD" id="cd10159">
    <property type="entry name" value="CsoR-like_DUF156_2"/>
    <property type="match status" value="1"/>
</dbReference>
<dbReference type="Pfam" id="PF02583">
    <property type="entry name" value="Trns_repr_metal"/>
    <property type="match status" value="1"/>
</dbReference>
<gene>
    <name evidence="7" type="ORF">RFV38_12685</name>
</gene>
<evidence type="ECO:0000256" key="3">
    <source>
        <dbReference type="ARBA" id="ARBA00022490"/>
    </source>
</evidence>
<sequence length="87" mass="9941">MKTEKEKAVLMLKTCRGQIDATLKMIDDGRYCMDVVNQILAAEALLKKANKLIIKQHMEKCVKNAFDKVDIDEKMAEVIDVLNKVMK</sequence>
<accession>A0ABU4WCT0</accession>
<proteinExistence type="predicted"/>
<keyword evidence="4" id="KW-0479">Metal-binding</keyword>
<keyword evidence="3" id="KW-0963">Cytoplasm</keyword>
<reference evidence="8" key="1">
    <citation type="submission" date="2023-07" db="EMBL/GenBank/DDBJ databases">
        <authorList>
            <person name="Colorado M.A."/>
            <person name="Villamil L.M."/>
            <person name="Melo J.F."/>
            <person name="Rodriguez J.A."/>
            <person name="Ruiz R.Y."/>
        </authorList>
    </citation>
    <scope>NUCLEOTIDE SEQUENCE [LARGE SCALE GENOMIC DNA]</scope>
    <source>
        <strain evidence="8">C33</strain>
    </source>
</reference>
<dbReference type="InterPro" id="IPR003735">
    <property type="entry name" value="Metal_Tscrpt_repr"/>
</dbReference>
<organism evidence="7 8">
    <name type="scientific">Candidatus Cetobacterium colombiensis</name>
    <dbReference type="NCBI Taxonomy" id="3073100"/>
    <lineage>
        <taxon>Bacteria</taxon>
        <taxon>Fusobacteriati</taxon>
        <taxon>Fusobacteriota</taxon>
        <taxon>Fusobacteriia</taxon>
        <taxon>Fusobacteriales</taxon>
        <taxon>Fusobacteriaceae</taxon>
        <taxon>Cetobacterium</taxon>
    </lineage>
</organism>
<name>A0ABU4WCT0_9FUSO</name>
<dbReference type="Gene3D" id="1.20.58.1000">
    <property type="entry name" value="Metal-sensitive repressor, helix protomer"/>
    <property type="match status" value="1"/>
</dbReference>
<evidence type="ECO:0000256" key="2">
    <source>
        <dbReference type="ARBA" id="ARBA00011738"/>
    </source>
</evidence>
<keyword evidence="8" id="KW-1185">Reference proteome</keyword>
<evidence type="ECO:0000256" key="6">
    <source>
        <dbReference type="ARBA" id="ARBA00041544"/>
    </source>
</evidence>
<dbReference type="InterPro" id="IPR038390">
    <property type="entry name" value="Metal_Tscrpt_repr_sf"/>
</dbReference>
<evidence type="ECO:0000256" key="5">
    <source>
        <dbReference type="ARBA" id="ARBA00039938"/>
    </source>
</evidence>
<dbReference type="RefSeq" id="WP_320314676.1">
    <property type="nucleotide sequence ID" value="NZ_JAVIKH010000031.1"/>
</dbReference>
<protein>
    <recommendedName>
        <fullName evidence="5">Copper-sensing transcriptional repressor CsoR</fullName>
    </recommendedName>
    <alternativeName>
        <fullName evidence="6">Copper-sensitive operon repressor</fullName>
    </alternativeName>
</protein>
<dbReference type="PANTHER" id="PTHR33677">
    <property type="entry name" value="TRANSCRIPTIONAL REPRESSOR FRMR-RELATED"/>
    <property type="match status" value="1"/>
</dbReference>
<evidence type="ECO:0000313" key="7">
    <source>
        <dbReference type="EMBL" id="MDX8337334.1"/>
    </source>
</evidence>
<evidence type="ECO:0000313" key="8">
    <source>
        <dbReference type="Proteomes" id="UP001279681"/>
    </source>
</evidence>
<evidence type="ECO:0000256" key="4">
    <source>
        <dbReference type="ARBA" id="ARBA00022723"/>
    </source>
</evidence>